<keyword evidence="2" id="KW-1133">Transmembrane helix</keyword>
<accession>A0A0P0VNP7</accession>
<feature type="compositionally biased region" description="Basic residues" evidence="1">
    <location>
        <begin position="245"/>
        <end position="260"/>
    </location>
</feature>
<evidence type="ECO:0000256" key="1">
    <source>
        <dbReference type="SAM" id="MobiDB-lite"/>
    </source>
</evidence>
<reference evidence="4" key="1">
    <citation type="journal article" date="2005" name="Nature">
        <title>The map-based sequence of the rice genome.</title>
        <authorList>
            <consortium name="International rice genome sequencing project (IRGSP)"/>
            <person name="Matsumoto T."/>
            <person name="Wu J."/>
            <person name="Kanamori H."/>
            <person name="Katayose Y."/>
            <person name="Fujisawa M."/>
            <person name="Namiki N."/>
            <person name="Mizuno H."/>
            <person name="Yamamoto K."/>
            <person name="Antonio B.A."/>
            <person name="Baba T."/>
            <person name="Sakata K."/>
            <person name="Nagamura Y."/>
            <person name="Aoki H."/>
            <person name="Arikawa K."/>
            <person name="Arita K."/>
            <person name="Bito T."/>
            <person name="Chiden Y."/>
            <person name="Fujitsuka N."/>
            <person name="Fukunaka R."/>
            <person name="Hamada M."/>
            <person name="Harada C."/>
            <person name="Hayashi A."/>
            <person name="Hijishita S."/>
            <person name="Honda M."/>
            <person name="Hosokawa S."/>
            <person name="Ichikawa Y."/>
            <person name="Idonuma A."/>
            <person name="Iijima M."/>
            <person name="Ikeda M."/>
            <person name="Ikeno M."/>
            <person name="Ito K."/>
            <person name="Ito S."/>
            <person name="Ito T."/>
            <person name="Ito Y."/>
            <person name="Ito Y."/>
            <person name="Iwabuchi A."/>
            <person name="Kamiya K."/>
            <person name="Karasawa W."/>
            <person name="Kurita K."/>
            <person name="Katagiri S."/>
            <person name="Kikuta A."/>
            <person name="Kobayashi H."/>
            <person name="Kobayashi N."/>
            <person name="Machita K."/>
            <person name="Maehara T."/>
            <person name="Masukawa M."/>
            <person name="Mizubayashi T."/>
            <person name="Mukai Y."/>
            <person name="Nagasaki H."/>
            <person name="Nagata Y."/>
            <person name="Naito S."/>
            <person name="Nakashima M."/>
            <person name="Nakama Y."/>
            <person name="Nakamichi Y."/>
            <person name="Nakamura M."/>
            <person name="Meguro A."/>
            <person name="Negishi M."/>
            <person name="Ohta I."/>
            <person name="Ohta T."/>
            <person name="Okamoto M."/>
            <person name="Ono N."/>
            <person name="Saji S."/>
            <person name="Sakaguchi M."/>
            <person name="Sakai K."/>
            <person name="Shibata M."/>
            <person name="Shimokawa T."/>
            <person name="Song J."/>
            <person name="Takazaki Y."/>
            <person name="Terasawa K."/>
            <person name="Tsugane M."/>
            <person name="Tsuji K."/>
            <person name="Ueda S."/>
            <person name="Waki K."/>
            <person name="Yamagata H."/>
            <person name="Yamamoto M."/>
            <person name="Yamamoto S."/>
            <person name="Yamane H."/>
            <person name="Yoshiki S."/>
            <person name="Yoshihara R."/>
            <person name="Yukawa K."/>
            <person name="Zhong H."/>
            <person name="Yano M."/>
            <person name="Yuan Q."/>
            <person name="Ouyang S."/>
            <person name="Liu J."/>
            <person name="Jones K.M."/>
            <person name="Gansberger K."/>
            <person name="Moffat K."/>
            <person name="Hill J."/>
            <person name="Bera J."/>
            <person name="Fadrosh D."/>
            <person name="Jin S."/>
            <person name="Johri S."/>
            <person name="Kim M."/>
            <person name="Overton L."/>
            <person name="Reardon M."/>
            <person name="Tsitrin T."/>
            <person name="Vuong H."/>
            <person name="Weaver B."/>
            <person name="Ciecko A."/>
            <person name="Tallon L."/>
            <person name="Jackson J."/>
            <person name="Pai G."/>
            <person name="Aken S.V."/>
            <person name="Utterback T."/>
            <person name="Reidmuller S."/>
            <person name="Feldblyum T."/>
            <person name="Hsiao J."/>
            <person name="Zismann V."/>
            <person name="Iobst S."/>
            <person name="de Vazeille A.R."/>
            <person name="Buell C.R."/>
            <person name="Ying K."/>
            <person name="Li Y."/>
            <person name="Lu T."/>
            <person name="Huang Y."/>
            <person name="Zhao Q."/>
            <person name="Feng Q."/>
            <person name="Zhang L."/>
            <person name="Zhu J."/>
            <person name="Weng Q."/>
            <person name="Mu J."/>
            <person name="Lu Y."/>
            <person name="Fan D."/>
            <person name="Liu Y."/>
            <person name="Guan J."/>
            <person name="Zhang Y."/>
            <person name="Yu S."/>
            <person name="Liu X."/>
            <person name="Zhang Y."/>
            <person name="Hong G."/>
            <person name="Han B."/>
            <person name="Choisne N."/>
            <person name="Demange N."/>
            <person name="Orjeda G."/>
            <person name="Samain S."/>
            <person name="Cattolico L."/>
            <person name="Pelletier E."/>
            <person name="Couloux A."/>
            <person name="Segurens B."/>
            <person name="Wincker P."/>
            <person name="D'Hont A."/>
            <person name="Scarpelli C."/>
            <person name="Weissenbach J."/>
            <person name="Salanoubat M."/>
            <person name="Quetier F."/>
            <person name="Yu Y."/>
            <person name="Kim H.R."/>
            <person name="Rambo T."/>
            <person name="Currie J."/>
            <person name="Collura K."/>
            <person name="Luo M."/>
            <person name="Yang T."/>
            <person name="Ammiraju J.S.S."/>
            <person name="Engler F."/>
            <person name="Soderlund C."/>
            <person name="Wing R.A."/>
            <person name="Palmer L.E."/>
            <person name="de la Bastide M."/>
            <person name="Spiegel L."/>
            <person name="Nascimento L."/>
            <person name="Zutavern T."/>
            <person name="O'Shaughnessy A."/>
            <person name="Dike S."/>
            <person name="Dedhia N."/>
            <person name="Preston R."/>
            <person name="Balija V."/>
            <person name="McCombie W.R."/>
            <person name="Chow T."/>
            <person name="Chen H."/>
            <person name="Chung M."/>
            <person name="Chen C."/>
            <person name="Shaw J."/>
            <person name="Wu H."/>
            <person name="Hsiao K."/>
            <person name="Chao Y."/>
            <person name="Chu M."/>
            <person name="Cheng C."/>
            <person name="Hour A."/>
            <person name="Lee P."/>
            <person name="Lin S."/>
            <person name="Lin Y."/>
            <person name="Liou J."/>
            <person name="Liu S."/>
            <person name="Hsing Y."/>
            <person name="Raghuvanshi S."/>
            <person name="Mohanty A."/>
            <person name="Bharti A.K."/>
            <person name="Gaur A."/>
            <person name="Gupta V."/>
            <person name="Kumar D."/>
            <person name="Ravi V."/>
            <person name="Vij S."/>
            <person name="Kapur A."/>
            <person name="Khurana P."/>
            <person name="Khurana P."/>
            <person name="Khurana J.P."/>
            <person name="Tyagi A.K."/>
            <person name="Gaikwad K."/>
            <person name="Singh A."/>
            <person name="Dalal V."/>
            <person name="Srivastava S."/>
            <person name="Dixit A."/>
            <person name="Pal A.K."/>
            <person name="Ghazi I.A."/>
            <person name="Yadav M."/>
            <person name="Pandit A."/>
            <person name="Bhargava A."/>
            <person name="Sureshbabu K."/>
            <person name="Batra K."/>
            <person name="Sharma T.R."/>
            <person name="Mohapatra T."/>
            <person name="Singh N.K."/>
            <person name="Messing J."/>
            <person name="Nelson A.B."/>
            <person name="Fuks G."/>
            <person name="Kavchok S."/>
            <person name="Keizer G."/>
            <person name="Linton E."/>
            <person name="Llaca V."/>
            <person name="Song R."/>
            <person name="Tanyolac B."/>
            <person name="Young S."/>
            <person name="Ho-Il K."/>
            <person name="Hahn J.H."/>
            <person name="Sangsakoo G."/>
            <person name="Vanavichit A."/>
            <person name="de Mattos Luiz.A.T."/>
            <person name="Zimmer P.D."/>
            <person name="Malone G."/>
            <person name="Dellagostin O."/>
            <person name="de Oliveira A.C."/>
            <person name="Bevan M."/>
            <person name="Bancroft I."/>
            <person name="Minx P."/>
            <person name="Cordum H."/>
            <person name="Wilson R."/>
            <person name="Cheng Z."/>
            <person name="Jin W."/>
            <person name="Jiang J."/>
            <person name="Leong S.A."/>
            <person name="Iwama H."/>
            <person name="Gojobori T."/>
            <person name="Itoh T."/>
            <person name="Niimura Y."/>
            <person name="Fujii Y."/>
            <person name="Habara T."/>
            <person name="Sakai H."/>
            <person name="Sato Y."/>
            <person name="Wilson G."/>
            <person name="Kumar K."/>
            <person name="McCouch S."/>
            <person name="Juretic N."/>
            <person name="Hoen D."/>
            <person name="Wright S."/>
            <person name="Bruskiewich R."/>
            <person name="Bureau T."/>
            <person name="Miyao A."/>
            <person name="Hirochika H."/>
            <person name="Nishikawa T."/>
            <person name="Kadowaki K."/>
            <person name="Sugiura M."/>
            <person name="Burr B."/>
            <person name="Sasaki T."/>
        </authorList>
    </citation>
    <scope>NUCLEOTIDE SEQUENCE [LARGE SCALE GENOMIC DNA]</scope>
    <source>
        <strain evidence="4">cv. Nipponbare</strain>
    </source>
</reference>
<organism evidence="3 4">
    <name type="scientific">Oryza sativa subsp. japonica</name>
    <name type="common">Rice</name>
    <dbReference type="NCBI Taxonomy" id="39947"/>
    <lineage>
        <taxon>Eukaryota</taxon>
        <taxon>Viridiplantae</taxon>
        <taxon>Streptophyta</taxon>
        <taxon>Embryophyta</taxon>
        <taxon>Tracheophyta</taxon>
        <taxon>Spermatophyta</taxon>
        <taxon>Magnoliopsida</taxon>
        <taxon>Liliopsida</taxon>
        <taxon>Poales</taxon>
        <taxon>Poaceae</taxon>
        <taxon>BOP clade</taxon>
        <taxon>Oryzoideae</taxon>
        <taxon>Oryzeae</taxon>
        <taxon>Oryzinae</taxon>
        <taxon>Oryza</taxon>
        <taxon>Oryza sativa</taxon>
    </lineage>
</organism>
<dbReference type="Proteomes" id="UP000059680">
    <property type="component" value="Chromosome 2"/>
</dbReference>
<dbReference type="InterPro" id="IPR008586">
    <property type="entry name" value="DUF868_pln"/>
</dbReference>
<dbReference type="AlphaFoldDB" id="A0A0P0VNP7"/>
<feature type="compositionally biased region" description="Basic and acidic residues" evidence="1">
    <location>
        <begin position="235"/>
        <end position="244"/>
    </location>
</feature>
<dbReference type="SUPFAM" id="SSF52058">
    <property type="entry name" value="L domain-like"/>
    <property type="match status" value="1"/>
</dbReference>
<keyword evidence="4" id="KW-1185">Reference proteome</keyword>
<feature type="region of interest" description="Disordered" evidence="1">
    <location>
        <begin position="235"/>
        <end position="260"/>
    </location>
</feature>
<gene>
    <name evidence="3" type="ordered locus">Os02g0695050</name>
    <name evidence="3" type="ORF">OSNPB_020695050</name>
</gene>
<reference evidence="3 4" key="3">
    <citation type="journal article" date="2013" name="Rice">
        <title>Improvement of the Oryza sativa Nipponbare reference genome using next generation sequence and optical map data.</title>
        <authorList>
            <person name="Kawahara Y."/>
            <person name="de la Bastide M."/>
            <person name="Hamilton J.P."/>
            <person name="Kanamori H."/>
            <person name="McCombie W.R."/>
            <person name="Ouyang S."/>
            <person name="Schwartz D.C."/>
            <person name="Tanaka T."/>
            <person name="Wu J."/>
            <person name="Zhou S."/>
            <person name="Childs K.L."/>
            <person name="Davidson R.M."/>
            <person name="Lin H."/>
            <person name="Quesada-Ocampo L."/>
            <person name="Vaillancourt B."/>
            <person name="Sakai H."/>
            <person name="Lee S.S."/>
            <person name="Kim J."/>
            <person name="Numa H."/>
            <person name="Itoh T."/>
            <person name="Buell C.R."/>
            <person name="Matsumoto T."/>
        </authorList>
    </citation>
    <scope>NUCLEOTIDE SEQUENCE [LARGE SCALE GENOMIC DNA]</scope>
    <source>
        <strain evidence="4">cv. Nipponbare</strain>
    </source>
</reference>
<feature type="non-terminal residue" evidence="3">
    <location>
        <position position="1"/>
    </location>
</feature>
<dbReference type="eggNOG" id="ENOG502QSX4">
    <property type="taxonomic scope" value="Eukaryota"/>
</dbReference>
<dbReference type="Pfam" id="PF05910">
    <property type="entry name" value="DUF868"/>
    <property type="match status" value="1"/>
</dbReference>
<evidence type="ECO:0000313" key="3">
    <source>
        <dbReference type="EMBL" id="BAS80408.1"/>
    </source>
</evidence>
<proteinExistence type="predicted"/>
<dbReference type="PaxDb" id="39947-A0A0P0VNP7"/>
<reference evidence="3 4" key="2">
    <citation type="journal article" date="2013" name="Plant Cell Physiol.">
        <title>Rice Annotation Project Database (RAP-DB): an integrative and interactive database for rice genomics.</title>
        <authorList>
            <person name="Sakai H."/>
            <person name="Lee S.S."/>
            <person name="Tanaka T."/>
            <person name="Numa H."/>
            <person name="Kim J."/>
            <person name="Kawahara Y."/>
            <person name="Wakimoto H."/>
            <person name="Yang C.C."/>
            <person name="Iwamoto M."/>
            <person name="Abe T."/>
            <person name="Yamada Y."/>
            <person name="Muto A."/>
            <person name="Inokuchi H."/>
            <person name="Ikemura T."/>
            <person name="Matsumoto T."/>
            <person name="Sasaki T."/>
            <person name="Itoh T."/>
        </authorList>
    </citation>
    <scope>NUCLEOTIDE SEQUENCE [LARGE SCALE GENOMIC DNA]</scope>
    <source>
        <strain evidence="4">cv. Nipponbare</strain>
    </source>
</reference>
<dbReference type="Gene3D" id="3.80.10.10">
    <property type="entry name" value="Ribonuclease Inhibitor"/>
    <property type="match status" value="1"/>
</dbReference>
<dbReference type="InterPro" id="IPR032675">
    <property type="entry name" value="LRR_dom_sf"/>
</dbReference>
<dbReference type="InParanoid" id="A0A0P0VNP7"/>
<keyword evidence="2" id="KW-0472">Membrane</keyword>
<dbReference type="InterPro" id="IPR001611">
    <property type="entry name" value="Leu-rich_rpt"/>
</dbReference>
<feature type="transmembrane region" description="Helical" evidence="2">
    <location>
        <begin position="12"/>
        <end position="31"/>
    </location>
</feature>
<keyword evidence="2" id="KW-0812">Transmembrane</keyword>
<evidence type="ECO:0000313" key="4">
    <source>
        <dbReference type="Proteomes" id="UP000059680"/>
    </source>
</evidence>
<name>A0A0P0VNP7_ORYSJ</name>
<evidence type="ECO:0000256" key="2">
    <source>
        <dbReference type="SAM" id="Phobius"/>
    </source>
</evidence>
<protein>
    <submittedName>
        <fullName evidence="3">Os02g0695050 protein</fullName>
    </submittedName>
</protein>
<dbReference type="Gramene" id="Os02t0695050-00">
    <property type="protein sequence ID" value="Os02t0695050-00"/>
    <property type="gene ID" value="Os02g0695050"/>
</dbReference>
<dbReference type="EMBL" id="AP014958">
    <property type="protein sequence ID" value="BAS80408.1"/>
    <property type="molecule type" value="Genomic_DNA"/>
</dbReference>
<sequence>KKYVRPTYQLHFFFPLFSLLSLLSSILRRVVWQWRRASAARGTASGPTGPSLATSVYDTHLGLATLSWTRTSLSLSLRAMLHLSSPATPASNSVAGVGIYFDKDTDGETLAFRVRPWLHDCRVEHLRHLDLSRNSLNSILPAKLLNATELRVLSLADNDISSPSSWFFVAVVAVGDLSDAAYRKTRARFPAGPRPVLLSRREHVSMRDAGHRHRSWVIVRGKDREISVDLVSRGWGKDGRSSSREKRRRRRKEKKKKMCI</sequence>
<dbReference type="PROSITE" id="PS51450">
    <property type="entry name" value="LRR"/>
    <property type="match status" value="1"/>
</dbReference>